<comment type="caution">
    <text evidence="2">The sequence shown here is derived from an EMBL/GenBank/DDBJ whole genome shotgun (WGS) entry which is preliminary data.</text>
</comment>
<reference evidence="2 3" key="1">
    <citation type="submission" date="2024-02" db="EMBL/GenBank/DDBJ databases">
        <title>A Gaetbulibacter species isolated from tidal flats and genomic insights of their niches.</title>
        <authorList>
            <person name="Ye Y."/>
        </authorList>
    </citation>
    <scope>NUCLEOTIDE SEQUENCE [LARGE SCALE GENOMIC DNA]</scope>
    <source>
        <strain evidence="2 3">KEM-8</strain>
    </source>
</reference>
<evidence type="ECO:0000313" key="2">
    <source>
        <dbReference type="EMBL" id="MFH6770149.1"/>
    </source>
</evidence>
<sequence length="23" mass="2322">MTAMKQNVSTPQGAQSLLSGNSA</sequence>
<proteinExistence type="predicted"/>
<organism evidence="2 3">
    <name type="scientific">Gaetbulibacter aquiaggeris</name>
    <dbReference type="NCBI Taxonomy" id="1735373"/>
    <lineage>
        <taxon>Bacteria</taxon>
        <taxon>Pseudomonadati</taxon>
        <taxon>Bacteroidota</taxon>
        <taxon>Flavobacteriia</taxon>
        <taxon>Flavobacteriales</taxon>
        <taxon>Flavobacteriaceae</taxon>
        <taxon>Gaetbulibacter</taxon>
    </lineage>
</organism>
<dbReference type="Proteomes" id="UP001610104">
    <property type="component" value="Unassembled WGS sequence"/>
</dbReference>
<dbReference type="RefSeq" id="WP_395439434.1">
    <property type="nucleotide sequence ID" value="NZ_JBAWKC010000006.1"/>
</dbReference>
<gene>
    <name evidence="2" type="ORF">V8G56_15465</name>
</gene>
<dbReference type="EMBL" id="JBAWKC010000006">
    <property type="protein sequence ID" value="MFH6770149.1"/>
    <property type="molecule type" value="Genomic_DNA"/>
</dbReference>
<evidence type="ECO:0000256" key="1">
    <source>
        <dbReference type="SAM" id="MobiDB-lite"/>
    </source>
</evidence>
<keyword evidence="3" id="KW-1185">Reference proteome</keyword>
<accession>A0ABW7MTJ4</accession>
<feature type="region of interest" description="Disordered" evidence="1">
    <location>
        <begin position="1"/>
        <end position="23"/>
    </location>
</feature>
<evidence type="ECO:0000313" key="3">
    <source>
        <dbReference type="Proteomes" id="UP001610104"/>
    </source>
</evidence>
<name>A0ABW7MTJ4_9FLAO</name>
<protein>
    <submittedName>
        <fullName evidence="2">Uncharacterized protein</fullName>
    </submittedName>
</protein>